<organism evidence="1 2">
    <name type="scientific">Tsukamurella conjunctivitidis</name>
    <dbReference type="NCBI Taxonomy" id="2592068"/>
    <lineage>
        <taxon>Bacteria</taxon>
        <taxon>Bacillati</taxon>
        <taxon>Actinomycetota</taxon>
        <taxon>Actinomycetes</taxon>
        <taxon>Mycobacteriales</taxon>
        <taxon>Tsukamurellaceae</taxon>
        <taxon>Tsukamurella</taxon>
    </lineage>
</organism>
<name>A0A5C5RGF6_9ACTN</name>
<dbReference type="AlphaFoldDB" id="A0A5C5RGF6"/>
<evidence type="ECO:0000313" key="2">
    <source>
        <dbReference type="Proteomes" id="UP000319375"/>
    </source>
</evidence>
<evidence type="ECO:0000313" key="1">
    <source>
        <dbReference type="EMBL" id="TWS21694.1"/>
    </source>
</evidence>
<feature type="non-terminal residue" evidence="1">
    <location>
        <position position="70"/>
    </location>
</feature>
<sequence>MADDQGCDGWSFFNPVCHVKEGVKVVAGDAIENMANAVMEAFGKAVASLGTIWVNVGTPNLTATGGSSSV</sequence>
<keyword evidence="2" id="KW-1185">Reference proteome</keyword>
<dbReference type="EMBL" id="VIGX01000203">
    <property type="protein sequence ID" value="TWS21694.1"/>
    <property type="molecule type" value="Genomic_DNA"/>
</dbReference>
<dbReference type="Proteomes" id="UP000319375">
    <property type="component" value="Unassembled WGS sequence"/>
</dbReference>
<proteinExistence type="predicted"/>
<dbReference type="RefSeq" id="WP_205124270.1">
    <property type="nucleotide sequence ID" value="NZ_VIGX01000203.1"/>
</dbReference>
<protein>
    <submittedName>
        <fullName evidence="1">Uncharacterized protein</fullName>
    </submittedName>
</protein>
<gene>
    <name evidence="1" type="ORF">FK530_25055</name>
</gene>
<comment type="caution">
    <text evidence="1">The sequence shown here is derived from an EMBL/GenBank/DDBJ whole genome shotgun (WGS) entry which is preliminary data.</text>
</comment>
<reference evidence="1 2" key="1">
    <citation type="submission" date="2019-06" db="EMBL/GenBank/DDBJ databases">
        <title>Tsukamurella conjunctivitidis sp. nov., Tsukamurella assacharolytica sp. nov. and Tsukamurella sputae sp. nov. isolated from patients with conjunctivitis, bacteraemia (lymphoma) and respiratory infection (sputum) in Hong Kong.</title>
        <authorList>
            <person name="Teng J.L.L."/>
            <person name="Lee H.H."/>
            <person name="Fong J.Y.H."/>
            <person name="Fok K.M.N."/>
            <person name="Lau S.K.P."/>
            <person name="Woo P.C.Y."/>
        </authorList>
    </citation>
    <scope>NUCLEOTIDE SEQUENCE [LARGE SCALE GENOMIC DNA]</scope>
    <source>
        <strain evidence="1 2">HKU72</strain>
    </source>
</reference>
<accession>A0A5C5RGF6</accession>